<evidence type="ECO:0000313" key="2">
    <source>
        <dbReference type="Proteomes" id="UP001164250"/>
    </source>
</evidence>
<dbReference type="Proteomes" id="UP001164250">
    <property type="component" value="Chromosome 2"/>
</dbReference>
<sequence length="160" mass="18624">MVILIELCFWTPKWHHNVSSAFKVYIFLQLSPADFFVIDLTNQLQKLKVEPVLLHHLSQLRVLQGVELRMATSTRLKTCLYSFTSPVGPMYPTRAVRHATWDALDFLFPLFQASLTVYYLDPLRGDIGQDLQEFMGKEIYEDAEVDEVKGEWVVYVSNFF</sequence>
<evidence type="ECO:0000313" key="1">
    <source>
        <dbReference type="EMBL" id="KAJ0105552.1"/>
    </source>
</evidence>
<keyword evidence="2" id="KW-1185">Reference proteome</keyword>
<dbReference type="EMBL" id="CM047898">
    <property type="protein sequence ID" value="KAJ0105552.1"/>
    <property type="molecule type" value="Genomic_DNA"/>
</dbReference>
<reference evidence="2" key="1">
    <citation type="journal article" date="2023" name="G3 (Bethesda)">
        <title>Genome assembly and association tests identify interacting loci associated with vigor, precocity, and sex in interspecific pistachio rootstocks.</title>
        <authorList>
            <person name="Palmer W."/>
            <person name="Jacygrad E."/>
            <person name="Sagayaradj S."/>
            <person name="Cavanaugh K."/>
            <person name="Han R."/>
            <person name="Bertier L."/>
            <person name="Beede B."/>
            <person name="Kafkas S."/>
            <person name="Golino D."/>
            <person name="Preece J."/>
            <person name="Michelmore R."/>
        </authorList>
    </citation>
    <scope>NUCLEOTIDE SEQUENCE [LARGE SCALE GENOMIC DNA]</scope>
</reference>
<gene>
    <name evidence="1" type="ORF">Patl1_18646</name>
</gene>
<protein>
    <submittedName>
        <fullName evidence="1">Uncharacterized protein</fullName>
    </submittedName>
</protein>
<comment type="caution">
    <text evidence="1">The sequence shown here is derived from an EMBL/GenBank/DDBJ whole genome shotgun (WGS) entry which is preliminary data.</text>
</comment>
<proteinExistence type="predicted"/>
<name>A0ACC1C0R3_9ROSI</name>
<organism evidence="1 2">
    <name type="scientific">Pistacia atlantica</name>
    <dbReference type="NCBI Taxonomy" id="434234"/>
    <lineage>
        <taxon>Eukaryota</taxon>
        <taxon>Viridiplantae</taxon>
        <taxon>Streptophyta</taxon>
        <taxon>Embryophyta</taxon>
        <taxon>Tracheophyta</taxon>
        <taxon>Spermatophyta</taxon>
        <taxon>Magnoliopsida</taxon>
        <taxon>eudicotyledons</taxon>
        <taxon>Gunneridae</taxon>
        <taxon>Pentapetalae</taxon>
        <taxon>rosids</taxon>
        <taxon>malvids</taxon>
        <taxon>Sapindales</taxon>
        <taxon>Anacardiaceae</taxon>
        <taxon>Pistacia</taxon>
    </lineage>
</organism>
<accession>A0ACC1C0R3</accession>